<dbReference type="Proteomes" id="UP001189792">
    <property type="component" value="Unassembled WGS sequence"/>
</dbReference>
<dbReference type="PANTHER" id="PTHR42996:SF1">
    <property type="entry name" value="PHOSPHATE-BINDING PROTEIN PSTS"/>
    <property type="match status" value="1"/>
</dbReference>
<dbReference type="GO" id="GO:0004035">
    <property type="term" value="F:alkaline phosphatase activity"/>
    <property type="evidence" value="ECO:0007669"/>
    <property type="project" value="UniProtKB-EC"/>
</dbReference>
<evidence type="ECO:0000313" key="4">
    <source>
        <dbReference type="EMBL" id="CAJ0869348.1"/>
    </source>
</evidence>
<gene>
    <name evidence="4" type="primary">phoA2</name>
    <name evidence="5" type="ORF">R77564_02329</name>
    <name evidence="4" type="ORF">R77567_02286</name>
</gene>
<dbReference type="EC" id="3.1.3.1" evidence="4"/>
<evidence type="ECO:0000256" key="1">
    <source>
        <dbReference type="ARBA" id="ARBA00008725"/>
    </source>
</evidence>
<dbReference type="Proteomes" id="UP001190491">
    <property type="component" value="Unassembled WGS sequence"/>
</dbReference>
<feature type="chain" id="PRO_5042219690" evidence="2">
    <location>
        <begin position="26"/>
        <end position="411"/>
    </location>
</feature>
<evidence type="ECO:0000313" key="7">
    <source>
        <dbReference type="Proteomes" id="UP001190491"/>
    </source>
</evidence>
<proteinExistence type="inferred from homology"/>
<dbReference type="EMBL" id="CAUDLI010000004">
    <property type="protein sequence ID" value="CAJ0877722.1"/>
    <property type="molecule type" value="Genomic_DNA"/>
</dbReference>
<reference evidence="4 6" key="1">
    <citation type="submission" date="2023-07" db="EMBL/GenBank/DDBJ databases">
        <authorList>
            <person name="Peeters C."/>
        </authorList>
    </citation>
    <scope>NUCLEOTIDE SEQUENCE</scope>
    <source>
        <strain evidence="5 6">LMG 32965</strain>
        <strain evidence="4">R-77567</strain>
    </source>
</reference>
<dbReference type="Gene3D" id="3.40.190.10">
    <property type="entry name" value="Periplasmic binding protein-like II"/>
    <property type="match status" value="2"/>
</dbReference>
<organism evidence="4 7">
    <name type="scientific">Ralstonia flatus</name>
    <dbReference type="NCBI Taxonomy" id="3058601"/>
    <lineage>
        <taxon>Bacteria</taxon>
        <taxon>Pseudomonadati</taxon>
        <taxon>Pseudomonadota</taxon>
        <taxon>Betaproteobacteria</taxon>
        <taxon>Burkholderiales</taxon>
        <taxon>Burkholderiaceae</taxon>
        <taxon>Ralstonia</taxon>
    </lineage>
</organism>
<keyword evidence="4" id="KW-0378">Hydrolase</keyword>
<evidence type="ECO:0000259" key="3">
    <source>
        <dbReference type="Pfam" id="PF12849"/>
    </source>
</evidence>
<keyword evidence="6" id="KW-1185">Reference proteome</keyword>
<dbReference type="SUPFAM" id="SSF53850">
    <property type="entry name" value="Periplasmic binding protein-like II"/>
    <property type="match status" value="1"/>
</dbReference>
<dbReference type="RefSeq" id="WP_206274716.1">
    <property type="nucleotide sequence ID" value="NZ_CAUDKO010000004.1"/>
</dbReference>
<evidence type="ECO:0000313" key="6">
    <source>
        <dbReference type="Proteomes" id="UP001189792"/>
    </source>
</evidence>
<keyword evidence="2" id="KW-0732">Signal</keyword>
<dbReference type="PANTHER" id="PTHR42996">
    <property type="entry name" value="PHOSPHATE-BINDING PROTEIN PSTS"/>
    <property type="match status" value="1"/>
</dbReference>
<dbReference type="InterPro" id="IPR050962">
    <property type="entry name" value="Phosphate-bind_PstS"/>
</dbReference>
<accession>A0AAD2BXE5</accession>
<protein>
    <submittedName>
        <fullName evidence="4">Alkaline phosphatase L</fullName>
        <ecNumber evidence="4">3.1.3.1</ecNumber>
    </submittedName>
</protein>
<feature type="signal peptide" evidence="2">
    <location>
        <begin position="1"/>
        <end position="25"/>
    </location>
</feature>
<sequence>MKLKQVMIQAACAALAMGSAAVAFAGTQPNPSPASPVVVGGGASLPEFLYSSEIAVFGPNHIYAVTGSGGGKTALTTNNPAAFNAAYVTPRTDTTVHYAGSDSILSASDISAFSPRAGTDGALVQIPSVGTAVGIPFKKTGLSTLTLNDNQLCGVFSGKITDWSAITGGAVSGPITVVYRSDGSGTSEIFTRHLNAVCTTGASGNSNVAFVTSTKFTDSFPGGVVPSNFVGGNLSAGVRDGVGAGNAIGYLSPDYINKTLAPLSTVATQSLTAASLVNSNNGVTYAPTSPNTTTALGNLTLPTLSSNLADPNTWALTVANPATGYPIAGLTYLDHVQCYSDATVLSKIQTFLDRHTTYSGTNSNTTRIQGNGFAPLPSALVSLIRDNLLNNVNGKNVNVGNATACAGKAGR</sequence>
<name>A0AAD2BXE5_9RALS</name>
<dbReference type="EMBL" id="CAUDKO010000004">
    <property type="protein sequence ID" value="CAJ0869348.1"/>
    <property type="molecule type" value="Genomic_DNA"/>
</dbReference>
<dbReference type="AlphaFoldDB" id="A0AAD2BXE5"/>
<evidence type="ECO:0000256" key="2">
    <source>
        <dbReference type="SAM" id="SignalP"/>
    </source>
</evidence>
<comment type="similarity">
    <text evidence="1">Belongs to the PstS family.</text>
</comment>
<comment type="caution">
    <text evidence="4">The sequence shown here is derived from an EMBL/GenBank/DDBJ whole genome shotgun (WGS) entry which is preliminary data.</text>
</comment>
<dbReference type="InterPro" id="IPR024370">
    <property type="entry name" value="PBP_domain"/>
</dbReference>
<dbReference type="Pfam" id="PF12849">
    <property type="entry name" value="PBP_like_2"/>
    <property type="match status" value="1"/>
</dbReference>
<evidence type="ECO:0000313" key="5">
    <source>
        <dbReference type="EMBL" id="CAJ0877722.1"/>
    </source>
</evidence>
<feature type="domain" description="PBP" evidence="3">
    <location>
        <begin position="63"/>
        <end position="310"/>
    </location>
</feature>